<dbReference type="InterPro" id="IPR026224">
    <property type="entry name" value="DPCD"/>
</dbReference>
<organism evidence="3 4">
    <name type="scientific">Zootermopsis nevadensis</name>
    <name type="common">Dampwood termite</name>
    <dbReference type="NCBI Taxonomy" id="136037"/>
    <lineage>
        <taxon>Eukaryota</taxon>
        <taxon>Metazoa</taxon>
        <taxon>Ecdysozoa</taxon>
        <taxon>Arthropoda</taxon>
        <taxon>Hexapoda</taxon>
        <taxon>Insecta</taxon>
        <taxon>Pterygota</taxon>
        <taxon>Neoptera</taxon>
        <taxon>Polyneoptera</taxon>
        <taxon>Dictyoptera</taxon>
        <taxon>Blattodea</taxon>
        <taxon>Blattoidea</taxon>
        <taxon>Termitoidae</taxon>
        <taxon>Termopsidae</taxon>
        <taxon>Zootermopsis</taxon>
    </lineage>
</organism>
<dbReference type="STRING" id="136037.A0A067RHD8"/>
<gene>
    <name evidence="3" type="ORF">L798_15578</name>
</gene>
<dbReference type="FunCoup" id="A0A067RHD8">
    <property type="interactions" value="105"/>
</dbReference>
<dbReference type="PRINTS" id="PR02065">
    <property type="entry name" value="PROTEINDPCD"/>
</dbReference>
<comment type="similarity">
    <text evidence="1">Belongs to the DPCD family.</text>
</comment>
<accession>A0A067RHD8</accession>
<name>A0A067RHD8_ZOONE</name>
<evidence type="ECO:0000256" key="2">
    <source>
        <dbReference type="ARBA" id="ARBA00020330"/>
    </source>
</evidence>
<sequence>MADEQWLEMIQKAEKKCLIQDGKRKVHYLFSPGEEMVEEYNCETDVLIRRAWRKKSSLGGEGQWDVEIGDPEEHFLNIDQVLIKESSSAPFVSRRITKTSLEWRIRNLPYPLSVYSVTAEPDSKCITVRTTNKKYFKRLAIPDLERVGLLPEQDKIQFTHNHNTLIISYQKPQKVYGLEKKILQEIKKIKTSKEDVQCTKSNR</sequence>
<dbReference type="InParanoid" id="A0A067RHD8"/>
<dbReference type="EMBL" id="KK852468">
    <property type="protein sequence ID" value="KDR23271.1"/>
    <property type="molecule type" value="Genomic_DNA"/>
</dbReference>
<evidence type="ECO:0000313" key="4">
    <source>
        <dbReference type="Proteomes" id="UP000027135"/>
    </source>
</evidence>
<reference evidence="3 4" key="1">
    <citation type="journal article" date="2014" name="Nat. Commun.">
        <title>Molecular traces of alternative social organization in a termite genome.</title>
        <authorList>
            <person name="Terrapon N."/>
            <person name="Li C."/>
            <person name="Robertson H.M."/>
            <person name="Ji L."/>
            <person name="Meng X."/>
            <person name="Booth W."/>
            <person name="Chen Z."/>
            <person name="Childers C.P."/>
            <person name="Glastad K.M."/>
            <person name="Gokhale K."/>
            <person name="Gowin J."/>
            <person name="Gronenberg W."/>
            <person name="Hermansen R.A."/>
            <person name="Hu H."/>
            <person name="Hunt B.G."/>
            <person name="Huylmans A.K."/>
            <person name="Khalil S.M."/>
            <person name="Mitchell R.D."/>
            <person name="Munoz-Torres M.C."/>
            <person name="Mustard J.A."/>
            <person name="Pan H."/>
            <person name="Reese J.T."/>
            <person name="Scharf M.E."/>
            <person name="Sun F."/>
            <person name="Vogel H."/>
            <person name="Xiao J."/>
            <person name="Yang W."/>
            <person name="Yang Z."/>
            <person name="Yang Z."/>
            <person name="Zhou J."/>
            <person name="Zhu J."/>
            <person name="Brent C.S."/>
            <person name="Elsik C.G."/>
            <person name="Goodisman M.A."/>
            <person name="Liberles D.A."/>
            <person name="Roe R.M."/>
            <person name="Vargo E.L."/>
            <person name="Vilcinskas A."/>
            <person name="Wang J."/>
            <person name="Bornberg-Bauer E."/>
            <person name="Korb J."/>
            <person name="Zhang G."/>
            <person name="Liebig J."/>
        </authorList>
    </citation>
    <scope>NUCLEOTIDE SEQUENCE [LARGE SCALE GENOMIC DNA]</scope>
    <source>
        <tissue evidence="3">Whole organism</tissue>
    </source>
</reference>
<dbReference type="AlphaFoldDB" id="A0A067RHD8"/>
<dbReference type="Pfam" id="PF14913">
    <property type="entry name" value="DPCD"/>
    <property type="match status" value="1"/>
</dbReference>
<dbReference type="Proteomes" id="UP000027135">
    <property type="component" value="Unassembled WGS sequence"/>
</dbReference>
<keyword evidence="4" id="KW-1185">Reference proteome</keyword>
<evidence type="ECO:0000313" key="3">
    <source>
        <dbReference type="EMBL" id="KDR23271.1"/>
    </source>
</evidence>
<dbReference type="PANTHER" id="PTHR31921">
    <property type="entry name" value="PROTEIN DPCD"/>
    <property type="match status" value="1"/>
</dbReference>
<dbReference type="OMA" id="PILCEME"/>
<protein>
    <recommendedName>
        <fullName evidence="2">Protein DPCD</fullName>
    </recommendedName>
</protein>
<dbReference type="PANTHER" id="PTHR31921:SF1">
    <property type="entry name" value="PROTEIN DPCD"/>
    <property type="match status" value="1"/>
</dbReference>
<proteinExistence type="inferred from homology"/>
<evidence type="ECO:0000256" key="1">
    <source>
        <dbReference type="ARBA" id="ARBA00010597"/>
    </source>
</evidence>
<dbReference type="eggNOG" id="ENOG502QUNA">
    <property type="taxonomic scope" value="Eukaryota"/>
</dbReference>